<keyword evidence="1" id="KW-0732">Signal</keyword>
<name>A0A1Y2I2S7_9FUNG</name>
<sequence length="71" mass="7803">MIRGMAAATLAVVHVTLVVAEAEGIQAAVAVVEVEATIESRGAVMNRGGKEEIWRHDEGERETETHYYVYM</sequence>
<feature type="chain" id="PRO_5012756599" description="Secreted protein" evidence="1">
    <location>
        <begin position="23"/>
        <end position="71"/>
    </location>
</feature>
<feature type="signal peptide" evidence="1">
    <location>
        <begin position="1"/>
        <end position="22"/>
    </location>
</feature>
<protein>
    <recommendedName>
        <fullName evidence="4">Secreted protein</fullName>
    </recommendedName>
</protein>
<accession>A0A1Y2I2S7</accession>
<evidence type="ECO:0000313" key="3">
    <source>
        <dbReference type="Proteomes" id="UP000193411"/>
    </source>
</evidence>
<evidence type="ECO:0000313" key="2">
    <source>
        <dbReference type="EMBL" id="ORZ41177.1"/>
    </source>
</evidence>
<comment type="caution">
    <text evidence="2">The sequence shown here is derived from an EMBL/GenBank/DDBJ whole genome shotgun (WGS) entry which is preliminary data.</text>
</comment>
<dbReference type="AlphaFoldDB" id="A0A1Y2I2S7"/>
<keyword evidence="3" id="KW-1185">Reference proteome</keyword>
<evidence type="ECO:0008006" key="4">
    <source>
        <dbReference type="Google" id="ProtNLM"/>
    </source>
</evidence>
<dbReference type="Proteomes" id="UP000193411">
    <property type="component" value="Unassembled WGS sequence"/>
</dbReference>
<proteinExistence type="predicted"/>
<organism evidence="2 3">
    <name type="scientific">Catenaria anguillulae PL171</name>
    <dbReference type="NCBI Taxonomy" id="765915"/>
    <lineage>
        <taxon>Eukaryota</taxon>
        <taxon>Fungi</taxon>
        <taxon>Fungi incertae sedis</taxon>
        <taxon>Blastocladiomycota</taxon>
        <taxon>Blastocladiomycetes</taxon>
        <taxon>Blastocladiales</taxon>
        <taxon>Catenariaceae</taxon>
        <taxon>Catenaria</taxon>
    </lineage>
</organism>
<dbReference type="EMBL" id="MCFL01000001">
    <property type="protein sequence ID" value="ORZ41177.1"/>
    <property type="molecule type" value="Genomic_DNA"/>
</dbReference>
<gene>
    <name evidence="2" type="ORF">BCR44DRAFT_34468</name>
</gene>
<evidence type="ECO:0000256" key="1">
    <source>
        <dbReference type="SAM" id="SignalP"/>
    </source>
</evidence>
<reference evidence="2 3" key="1">
    <citation type="submission" date="2016-07" db="EMBL/GenBank/DDBJ databases">
        <title>Pervasive Adenine N6-methylation of Active Genes in Fungi.</title>
        <authorList>
            <consortium name="DOE Joint Genome Institute"/>
            <person name="Mondo S.J."/>
            <person name="Dannebaum R.O."/>
            <person name="Kuo R.C."/>
            <person name="Labutti K."/>
            <person name="Haridas S."/>
            <person name="Kuo A."/>
            <person name="Salamov A."/>
            <person name="Ahrendt S.R."/>
            <person name="Lipzen A."/>
            <person name="Sullivan W."/>
            <person name="Andreopoulos W.B."/>
            <person name="Clum A."/>
            <person name="Lindquist E."/>
            <person name="Daum C."/>
            <person name="Ramamoorthy G.K."/>
            <person name="Gryganskyi A."/>
            <person name="Culley D."/>
            <person name="Magnuson J.K."/>
            <person name="James T.Y."/>
            <person name="O'Malley M.A."/>
            <person name="Stajich J.E."/>
            <person name="Spatafora J.W."/>
            <person name="Visel A."/>
            <person name="Grigoriev I.V."/>
        </authorList>
    </citation>
    <scope>NUCLEOTIDE SEQUENCE [LARGE SCALE GENOMIC DNA]</scope>
    <source>
        <strain evidence="2 3">PL171</strain>
    </source>
</reference>